<sequence length="882" mass="93754">MRDMGRNRRLAVLLVLLFLVSLSQSAYSQSTGMTGKSVTGCTCHSNSGSLSPSMSGLPFGAGGYTPGATYSLQWDGGPHVSGDGGFNLDASAGTWSNLGSQVQLANGELTHSSDSLRSWSADWIAPAAGTGDVDFTLAVLYANGNGQNSGDTWGTGAWTLSEASGSGGTAPVASNVTYVPTSPTKGTGLGVSYDYHDADGDSEQGTQIKWWRDGLRITSIDDLTDVPNSWIGRGQQWQVEVTPSDVNEDGEPVMLEPVTIGNTVPVARELELTPTDPLDNDDLNLDYEYFDLDGNTQQNTLIQWHLDGATIPDLDGETLVSSLWTRSGDEWQASVKPHDGTDFGDVVWTPVIVIGSSNLQPSATAYVSPPGNAVTTDALQVVVGYSDPDGDPKQATEIRWLRDGTQISAYNDLNWVPPEATSKGESWIAEARVYDGLIWSEWVTTSEVVIQNSPPVVTSISMLPEGDLITTTNLTVVWEQSDIDGDSESNSEIRWWVNGEWVRDYDDMVIVPASETVRDQHWSVQVIPGDGEGLGSSMKTNARVIQNAPPSPPEVSLGGDFGGSELGVPDSIHDLVAQATSNDPDEETVLFDYQWSRNDFHVPDLDSQPVVPSSRLEPGQTWSVTVIARDPWGLTSSASQEVTIANLPPSAAWSTSPEILIPGTLSSFDGSASTDSDGEVVTWFWTVNGVSLSGQVIDVLLPGGVHTVALTVIDDMGDSDTLEEEVVLGSANSVTELSASLDGSTVRISWTGSSPEYRVYRSTSPITTVVGLTALDSVPAWGDPVPLDMEPVGVTAETSWSETAPVAATLYYAVTTFVDDHEVVWVSGANMVSVDATVAAKSIDTDPTGSPKFLALPIAALLLLLGAAAIGITLAESRRRSE</sequence>
<dbReference type="Gene3D" id="2.60.40.10">
    <property type="entry name" value="Immunoglobulins"/>
    <property type="match status" value="1"/>
</dbReference>
<proteinExistence type="predicted"/>
<reference evidence="2" key="1">
    <citation type="journal article" date="2014" name="Genome Biol. Evol.">
        <title>Pangenome evidence for extensive interdomain horizontal transfer affecting lineage core and shell genes in uncultured planktonic thaumarchaeota and euryarchaeota.</title>
        <authorList>
            <person name="Deschamps P."/>
            <person name="Zivanovic Y."/>
            <person name="Moreira D."/>
            <person name="Rodriguez-Valera F."/>
            <person name="Lopez-Garcia P."/>
        </authorList>
    </citation>
    <scope>NUCLEOTIDE SEQUENCE</scope>
</reference>
<dbReference type="AlphaFoldDB" id="A0A075FZ71"/>
<dbReference type="InterPro" id="IPR013783">
    <property type="entry name" value="Ig-like_fold"/>
</dbReference>
<evidence type="ECO:0008006" key="3">
    <source>
        <dbReference type="Google" id="ProtNLM"/>
    </source>
</evidence>
<dbReference type="SUPFAM" id="SSF49299">
    <property type="entry name" value="PKD domain"/>
    <property type="match status" value="1"/>
</dbReference>
<dbReference type="NCBIfam" id="NF041895">
    <property type="entry name" value="choice_anch_V"/>
    <property type="match status" value="1"/>
</dbReference>
<dbReference type="InterPro" id="IPR035986">
    <property type="entry name" value="PKD_dom_sf"/>
</dbReference>
<evidence type="ECO:0000313" key="2">
    <source>
        <dbReference type="EMBL" id="AIE96444.1"/>
    </source>
</evidence>
<keyword evidence="1" id="KW-0472">Membrane</keyword>
<protein>
    <recommendedName>
        <fullName evidence="3">PKD domain-containing protein</fullName>
    </recommendedName>
</protein>
<keyword evidence="1" id="KW-0812">Transmembrane</keyword>
<feature type="transmembrane region" description="Helical" evidence="1">
    <location>
        <begin position="853"/>
        <end position="875"/>
    </location>
</feature>
<dbReference type="EMBL" id="KF900479">
    <property type="protein sequence ID" value="AIE96444.1"/>
    <property type="molecule type" value="Genomic_DNA"/>
</dbReference>
<name>A0A075FZ71_9EURY</name>
<accession>A0A075FZ71</accession>
<evidence type="ECO:0000256" key="1">
    <source>
        <dbReference type="SAM" id="Phobius"/>
    </source>
</evidence>
<organism evidence="2">
    <name type="scientific">uncultured marine group II/III euryarchaeote AD1000_79_C02</name>
    <dbReference type="NCBI Taxonomy" id="1457812"/>
    <lineage>
        <taxon>Archaea</taxon>
        <taxon>Methanobacteriati</taxon>
        <taxon>Methanobacteriota</taxon>
        <taxon>environmental samples</taxon>
    </lineage>
</organism>
<keyword evidence="1" id="KW-1133">Transmembrane helix</keyword>